<evidence type="ECO:0008006" key="4">
    <source>
        <dbReference type="Google" id="ProtNLM"/>
    </source>
</evidence>
<keyword evidence="1" id="KW-0812">Transmembrane</keyword>
<dbReference type="EMBL" id="QWEH01000002">
    <property type="protein sequence ID" value="RHW34338.1"/>
    <property type="molecule type" value="Genomic_DNA"/>
</dbReference>
<feature type="transmembrane region" description="Helical" evidence="1">
    <location>
        <begin position="12"/>
        <end position="30"/>
    </location>
</feature>
<name>A0A417YM39_9BACI</name>
<keyword evidence="3" id="KW-1185">Reference proteome</keyword>
<sequence length="91" mass="10480">MKSDNTNKALRVGTNTLLIFLIVGAITMFFDDDYRNDHLGWIILIAFWMFSSLYGLVICIKEGMKKLAIVNLLLVAAAFYFLLTRSMEYFN</sequence>
<comment type="caution">
    <text evidence="2">The sequence shown here is derived from an EMBL/GenBank/DDBJ whole genome shotgun (WGS) entry which is preliminary data.</text>
</comment>
<keyword evidence="1" id="KW-0472">Membrane</keyword>
<feature type="transmembrane region" description="Helical" evidence="1">
    <location>
        <begin position="67"/>
        <end position="83"/>
    </location>
</feature>
<dbReference type="OrthoDB" id="2889569at2"/>
<reference evidence="2 3" key="1">
    <citation type="journal article" date="2007" name="Int. J. Syst. Evol. Microbiol.">
        <title>Oceanobacillus profundus sp. nov., isolated from a deep-sea sediment core.</title>
        <authorList>
            <person name="Kim Y.G."/>
            <person name="Choi D.H."/>
            <person name="Hyun S."/>
            <person name="Cho B.C."/>
        </authorList>
    </citation>
    <scope>NUCLEOTIDE SEQUENCE [LARGE SCALE GENOMIC DNA]</scope>
    <source>
        <strain evidence="2 3">DSM 18246</strain>
    </source>
</reference>
<evidence type="ECO:0000313" key="3">
    <source>
        <dbReference type="Proteomes" id="UP000285456"/>
    </source>
</evidence>
<dbReference type="RefSeq" id="WP_095309738.1">
    <property type="nucleotide sequence ID" value="NZ_JAMAWL010000010.1"/>
</dbReference>
<proteinExistence type="predicted"/>
<keyword evidence="1" id="KW-1133">Transmembrane helix</keyword>
<gene>
    <name evidence="2" type="ORF">D1B32_04000</name>
</gene>
<feature type="transmembrane region" description="Helical" evidence="1">
    <location>
        <begin position="42"/>
        <end position="60"/>
    </location>
</feature>
<evidence type="ECO:0000256" key="1">
    <source>
        <dbReference type="SAM" id="Phobius"/>
    </source>
</evidence>
<dbReference type="AlphaFoldDB" id="A0A417YM39"/>
<dbReference type="Proteomes" id="UP000285456">
    <property type="component" value="Unassembled WGS sequence"/>
</dbReference>
<evidence type="ECO:0000313" key="2">
    <source>
        <dbReference type="EMBL" id="RHW34338.1"/>
    </source>
</evidence>
<accession>A0A417YM39</accession>
<protein>
    <recommendedName>
        <fullName evidence="4">DUF3953 domain-containing protein</fullName>
    </recommendedName>
</protein>
<organism evidence="2 3">
    <name type="scientific">Oceanobacillus profundus</name>
    <dbReference type="NCBI Taxonomy" id="372463"/>
    <lineage>
        <taxon>Bacteria</taxon>
        <taxon>Bacillati</taxon>
        <taxon>Bacillota</taxon>
        <taxon>Bacilli</taxon>
        <taxon>Bacillales</taxon>
        <taxon>Bacillaceae</taxon>
        <taxon>Oceanobacillus</taxon>
    </lineage>
</organism>